<accession>A0A2W5WYN0</accession>
<feature type="transmembrane region" description="Helical" evidence="1">
    <location>
        <begin position="58"/>
        <end position="78"/>
    </location>
</feature>
<feature type="domain" description="YdbS-like PH" evidence="2">
    <location>
        <begin position="445"/>
        <end position="519"/>
    </location>
</feature>
<feature type="transmembrane region" description="Helical" evidence="1">
    <location>
        <begin position="399"/>
        <end position="418"/>
    </location>
</feature>
<dbReference type="InterPro" id="IPR005182">
    <property type="entry name" value="YdbS-like_PH"/>
</dbReference>
<dbReference type="RefSeq" id="WP_111251068.1">
    <property type="nucleotide sequence ID" value="NZ_QKWH01000006.1"/>
</dbReference>
<dbReference type="Proteomes" id="UP000248783">
    <property type="component" value="Unassembled WGS sequence"/>
</dbReference>
<keyword evidence="1" id="KW-1133">Transmembrane helix</keyword>
<dbReference type="InterPro" id="IPR014529">
    <property type="entry name" value="UCP026631"/>
</dbReference>
<feature type="transmembrane region" description="Helical" evidence="1">
    <location>
        <begin position="214"/>
        <end position="238"/>
    </location>
</feature>
<dbReference type="PANTHER" id="PTHR34473">
    <property type="entry name" value="UPF0699 TRANSMEMBRANE PROTEIN YDBS"/>
    <property type="match status" value="1"/>
</dbReference>
<comment type="caution">
    <text evidence="3">The sequence shown here is derived from an EMBL/GenBank/DDBJ whole genome shotgun (WGS) entry which is preliminary data.</text>
</comment>
<keyword evidence="1" id="KW-0472">Membrane</keyword>
<sequence length="546" mass="58533">MTDAVTESTSPPDAGTADVPWSRLSHRTIWVDLAQTLLALSPTALAVGVFGVDPTLDALWPLLGVAVVGVLGAVSNVLRWIFTRYRITPEYVERRSGVFVRRYRSVRRDRIRSVDITARLRHRVAGLRVVLVGAGQQLVSGESALRLDAVVKADAEALRRELLATSEVAAVSAEEVADDGDGAAADGAADGGAAAGAAGTGHTEVLARFRPWWVVYNVVSVWMFFSAAGLLWGAYWLVRTFGYDPMPWVGDLLDPDVRGLPASVAIAVLLTGAIGAVVMAVNFFTVNWGYELARVPGQKTTQLRTRHGLFTTREVNRDERRLRGVYLSEPLLWRWMGMADTQVITTGLSAFSPSQPAAILPRGPVSVARPVAAAVLGADPDPLGAPLARHPRGALRRRLWWATWVAAVVTVTLGWLSFNDILPATLIWCGAGVWLVGLVLAVAAYRALGHAVVDDYLVVRSGATSRATVVLRRDSVSTIALRESILQRRLGLRSVTAMTAAGWGAYQAPDIGREDALAFAVEAAPGLLDPFVERVPASPGQPLGGD</sequence>
<evidence type="ECO:0000313" key="3">
    <source>
        <dbReference type="EMBL" id="PZR52935.1"/>
    </source>
</evidence>
<evidence type="ECO:0000313" key="4">
    <source>
        <dbReference type="Proteomes" id="UP000248783"/>
    </source>
</evidence>
<keyword evidence="1" id="KW-0812">Transmembrane</keyword>
<feature type="transmembrane region" description="Helical" evidence="1">
    <location>
        <begin position="29"/>
        <end position="52"/>
    </location>
</feature>
<dbReference type="EMBL" id="QKWH01000006">
    <property type="protein sequence ID" value="PZR52935.1"/>
    <property type="molecule type" value="Genomic_DNA"/>
</dbReference>
<proteinExistence type="predicted"/>
<evidence type="ECO:0000256" key="1">
    <source>
        <dbReference type="SAM" id="Phobius"/>
    </source>
</evidence>
<gene>
    <name evidence="3" type="ORF">DNL40_09790</name>
</gene>
<dbReference type="Pfam" id="PF03703">
    <property type="entry name" value="bPH_2"/>
    <property type="match status" value="2"/>
</dbReference>
<feature type="domain" description="YdbS-like PH" evidence="2">
    <location>
        <begin position="80"/>
        <end position="161"/>
    </location>
</feature>
<evidence type="ECO:0000259" key="2">
    <source>
        <dbReference type="Pfam" id="PF03703"/>
    </source>
</evidence>
<feature type="transmembrane region" description="Helical" evidence="1">
    <location>
        <begin position="258"/>
        <end position="284"/>
    </location>
</feature>
<name>A0A2W5WYN0_9MICO</name>
<organism evidence="3 4">
    <name type="scientific">Xylanimonas oleitrophica</name>
    <dbReference type="NCBI Taxonomy" id="2607479"/>
    <lineage>
        <taxon>Bacteria</taxon>
        <taxon>Bacillati</taxon>
        <taxon>Actinomycetota</taxon>
        <taxon>Actinomycetes</taxon>
        <taxon>Micrococcales</taxon>
        <taxon>Promicromonosporaceae</taxon>
        <taxon>Xylanimonas</taxon>
    </lineage>
</organism>
<dbReference type="PANTHER" id="PTHR34473:SF2">
    <property type="entry name" value="UPF0699 TRANSMEMBRANE PROTEIN YDBT"/>
    <property type="match status" value="1"/>
</dbReference>
<dbReference type="PIRSF" id="PIRSF026631">
    <property type="entry name" value="UCP026631"/>
    <property type="match status" value="1"/>
</dbReference>
<keyword evidence="4" id="KW-1185">Reference proteome</keyword>
<reference evidence="3 4" key="1">
    <citation type="submission" date="2018-06" db="EMBL/GenBank/DDBJ databases">
        <title>Whole genome sequencing of a novel hydrocarbon degrading bacterial strain, PW21 isolated from oil contaminated produced water sample.</title>
        <authorList>
            <person name="Nagkirti P."/>
            <person name="Shaikh A."/>
            <person name="Gowdaman V."/>
            <person name="Engineer A.E."/>
            <person name="Dagar S."/>
            <person name="Dhakephalkar P.K."/>
        </authorList>
    </citation>
    <scope>NUCLEOTIDE SEQUENCE [LARGE SCALE GENOMIC DNA]</scope>
    <source>
        <strain evidence="3 4">PW21</strain>
    </source>
</reference>
<feature type="transmembrane region" description="Helical" evidence="1">
    <location>
        <begin position="424"/>
        <end position="445"/>
    </location>
</feature>
<dbReference type="AlphaFoldDB" id="A0A2W5WYN0"/>
<protein>
    <recommendedName>
        <fullName evidence="2">YdbS-like PH domain-containing protein</fullName>
    </recommendedName>
</protein>